<accession>A0A8H2W2Q4</accession>
<dbReference type="AlphaFoldDB" id="A0A8H2W2Q4"/>
<dbReference type="EMBL" id="CAJHIA010000033">
    <property type="protein sequence ID" value="CAD6449333.1"/>
    <property type="molecule type" value="Genomic_DNA"/>
</dbReference>
<evidence type="ECO:0000313" key="1">
    <source>
        <dbReference type="EMBL" id="CAD6449333.1"/>
    </source>
</evidence>
<proteinExistence type="predicted"/>
<dbReference type="Proteomes" id="UP000624404">
    <property type="component" value="Unassembled WGS sequence"/>
</dbReference>
<protein>
    <submittedName>
        <fullName evidence="1">2a1135c5-a2f7-4385-a9f2-4663a9df75c8</fullName>
    </submittedName>
</protein>
<keyword evidence="2" id="KW-1185">Reference proteome</keyword>
<sequence length="132" mass="14660">MFGVEFTAFDKLKGCWTKPQPIPALVNNPIHGHIFRPRADGDFRPYEFRGGQADSRAISLELLDGPEDQKSLDFVLVVQSTVMLDKQDVISDFPYRTASWKFQVGVDGIVPCKGGTVHAARKDGKHQVSIDS</sequence>
<organism evidence="1 2">
    <name type="scientific">Sclerotinia trifoliorum</name>
    <dbReference type="NCBI Taxonomy" id="28548"/>
    <lineage>
        <taxon>Eukaryota</taxon>
        <taxon>Fungi</taxon>
        <taxon>Dikarya</taxon>
        <taxon>Ascomycota</taxon>
        <taxon>Pezizomycotina</taxon>
        <taxon>Leotiomycetes</taxon>
        <taxon>Helotiales</taxon>
        <taxon>Sclerotiniaceae</taxon>
        <taxon>Sclerotinia</taxon>
    </lineage>
</organism>
<reference evidence="1" key="1">
    <citation type="submission" date="2020-10" db="EMBL/GenBank/DDBJ databases">
        <authorList>
            <person name="Kusch S."/>
        </authorList>
    </citation>
    <scope>NUCLEOTIDE SEQUENCE</scope>
    <source>
        <strain evidence="1">SwB9</strain>
    </source>
</reference>
<evidence type="ECO:0000313" key="2">
    <source>
        <dbReference type="Proteomes" id="UP000624404"/>
    </source>
</evidence>
<comment type="caution">
    <text evidence="1">The sequence shown here is derived from an EMBL/GenBank/DDBJ whole genome shotgun (WGS) entry which is preliminary data.</text>
</comment>
<gene>
    <name evidence="1" type="ORF">SCLTRI_LOCUS9127</name>
</gene>
<name>A0A8H2W2Q4_9HELO</name>
<dbReference type="OrthoDB" id="2322999at2759"/>